<dbReference type="InterPro" id="IPR013780">
    <property type="entry name" value="Glyco_hydro_b"/>
</dbReference>
<dbReference type="PANTHER" id="PTHR43002">
    <property type="entry name" value="GLYCOGEN DEBRANCHING ENZYME"/>
    <property type="match status" value="1"/>
</dbReference>
<reference evidence="5" key="2">
    <citation type="submission" date="2021-08" db="EMBL/GenBank/DDBJ databases">
        <authorList>
            <person name="Tani A."/>
            <person name="Ola A."/>
            <person name="Ogura Y."/>
            <person name="Katsura K."/>
            <person name="Hayashi T."/>
        </authorList>
    </citation>
    <scope>NUCLEOTIDE SEQUENCE</scope>
    <source>
        <strain evidence="5">DSM 19015</strain>
    </source>
</reference>
<dbReference type="Proteomes" id="UP001055125">
    <property type="component" value="Unassembled WGS sequence"/>
</dbReference>
<name>A0ABQ4RWH7_9HYPH</name>
<dbReference type="InterPro" id="IPR017853">
    <property type="entry name" value="GH"/>
</dbReference>
<keyword evidence="6" id="KW-1185">Reference proteome</keyword>
<comment type="similarity">
    <text evidence="1">Belongs to the glycosyl hydrolase 13 family.</text>
</comment>
<dbReference type="SMART" id="SM00642">
    <property type="entry name" value="Aamy"/>
    <property type="match status" value="1"/>
</dbReference>
<proteinExistence type="inferred from homology"/>
<dbReference type="SUPFAM" id="SSF51445">
    <property type="entry name" value="(Trans)glycosidases"/>
    <property type="match status" value="1"/>
</dbReference>
<protein>
    <submittedName>
        <fullName evidence="5">Glycogen operon protein GlgX</fullName>
    </submittedName>
</protein>
<dbReference type="Gene3D" id="2.60.40.1180">
    <property type="entry name" value="Golgi alpha-mannosidase II"/>
    <property type="match status" value="1"/>
</dbReference>
<dbReference type="InterPro" id="IPR014756">
    <property type="entry name" value="Ig_E-set"/>
</dbReference>
<dbReference type="CDD" id="cd02856">
    <property type="entry name" value="E_set_GDE_Isoamylase_N"/>
    <property type="match status" value="1"/>
</dbReference>
<evidence type="ECO:0000259" key="4">
    <source>
        <dbReference type="SMART" id="SM00642"/>
    </source>
</evidence>
<comment type="caution">
    <text evidence="5">The sequence shown here is derived from an EMBL/GenBank/DDBJ whole genome shotgun (WGS) entry which is preliminary data.</text>
</comment>
<dbReference type="Gene3D" id="3.20.20.80">
    <property type="entry name" value="Glycosidases"/>
    <property type="match status" value="1"/>
</dbReference>
<gene>
    <name evidence="5" type="primary">glgX_1</name>
    <name evidence="5" type="ORF">OCOJLMKI_1249</name>
</gene>
<dbReference type="InterPro" id="IPR013783">
    <property type="entry name" value="Ig-like_fold"/>
</dbReference>
<dbReference type="InterPro" id="IPR011837">
    <property type="entry name" value="Glycogen_debranch_GlgX"/>
</dbReference>
<evidence type="ECO:0000313" key="6">
    <source>
        <dbReference type="Proteomes" id="UP001055125"/>
    </source>
</evidence>
<dbReference type="Pfam" id="PF02922">
    <property type="entry name" value="CBM_48"/>
    <property type="match status" value="1"/>
</dbReference>
<dbReference type="RefSeq" id="WP_238243236.1">
    <property type="nucleotide sequence ID" value="NZ_BPQP01000018.1"/>
</dbReference>
<accession>A0ABQ4RWH7</accession>
<dbReference type="CDD" id="cd11326">
    <property type="entry name" value="AmyAc_Glg_debranch"/>
    <property type="match status" value="1"/>
</dbReference>
<dbReference type="InterPro" id="IPR044505">
    <property type="entry name" value="GlgX_Isoamylase_N_E_set"/>
</dbReference>
<dbReference type="NCBIfam" id="TIGR02100">
    <property type="entry name" value="glgX_debranch"/>
    <property type="match status" value="1"/>
</dbReference>
<dbReference type="SUPFAM" id="SSF81296">
    <property type="entry name" value="E set domains"/>
    <property type="match status" value="1"/>
</dbReference>
<organism evidence="5 6">
    <name type="scientific">Methylobacterium iners</name>
    <dbReference type="NCBI Taxonomy" id="418707"/>
    <lineage>
        <taxon>Bacteria</taxon>
        <taxon>Pseudomonadati</taxon>
        <taxon>Pseudomonadota</taxon>
        <taxon>Alphaproteobacteria</taxon>
        <taxon>Hyphomicrobiales</taxon>
        <taxon>Methylobacteriaceae</taxon>
        <taxon>Methylobacterium</taxon>
    </lineage>
</organism>
<keyword evidence="2" id="KW-0378">Hydrolase</keyword>
<dbReference type="Gene3D" id="2.60.40.10">
    <property type="entry name" value="Immunoglobulins"/>
    <property type="match status" value="1"/>
</dbReference>
<dbReference type="InterPro" id="IPR004193">
    <property type="entry name" value="Glyco_hydro_13_N"/>
</dbReference>
<evidence type="ECO:0000256" key="3">
    <source>
        <dbReference type="ARBA" id="ARBA00023295"/>
    </source>
</evidence>
<dbReference type="SUPFAM" id="SSF51011">
    <property type="entry name" value="Glycosyl hydrolase domain"/>
    <property type="match status" value="1"/>
</dbReference>
<feature type="domain" description="Glycosyl hydrolase family 13 catalytic" evidence="4">
    <location>
        <begin position="171"/>
        <end position="568"/>
    </location>
</feature>
<dbReference type="InterPro" id="IPR006047">
    <property type="entry name" value="GH13_cat_dom"/>
</dbReference>
<sequence>MIGLDDGVPAPLGAHFDGRGVNFALFSQNATAVDLCLFEPGERHEYQTIRLPCRTDDVWHGYLRGVYPGQLYGYRVHGPWDPAHGHRFNPAKLVLDPYAREIQGRIRWHDALYGHRRGLQREDHIDRRDSAAYMPRGVVTAPDMLDLGVKPVHRPLCDTVIYEAHVKSLTQTHPDIPEAERGTYAALAHPAIIEHLLKLGVTAIELLPIHAFADDRFLVDKGLVNFWGYQPFGYFAPEPRYLGHPGIGGLKAAIRELAAAEIEVILDVVYNHTAEADHTGPTLAFRGIDNASYYKLDPSNRRREIDCTGCGNTLNVDHPRVMQLVLDSLRHWVTAYGVAGFRFDLASSLGRAPHDFSAKAAFFQAVAQDPVLARVKMIAEPWDIGAGGYQLGAYPRGWSEWNDQFRDSVRGFWRGDRGTLPKLTQGLSGSREIFGPSGRSPLASINFAASHDGFTLADVVAYEAKHNWANGEENRDGHGHNLSRNYGIEGPTTDPAILGLRARQKRNILATILLAQGVPMLLMGDERSRSQCGNNNAYAQDNPTSWVDWENDPDPGLTAFVANLARLRREQPALRRRDFLMGTGIDKDEPLRDVHWLSPCGAEMDAAAWADDGRQAFGMQIGNDLPEADRLLVLINAGEGICDFSLAPIIGGPWAVIFDTTRATGAVPSGQTLFPPGARVRLEPRSLFVLRARPAAAYEAGRRRG</sequence>
<dbReference type="EMBL" id="BPQP01000018">
    <property type="protein sequence ID" value="GJD94049.1"/>
    <property type="molecule type" value="Genomic_DNA"/>
</dbReference>
<evidence type="ECO:0000313" key="5">
    <source>
        <dbReference type="EMBL" id="GJD94049.1"/>
    </source>
</evidence>
<keyword evidence="3" id="KW-0326">Glycosidase</keyword>
<evidence type="ECO:0000256" key="2">
    <source>
        <dbReference type="ARBA" id="ARBA00022801"/>
    </source>
</evidence>
<reference evidence="5" key="1">
    <citation type="journal article" date="2021" name="Front. Microbiol.">
        <title>Comprehensive Comparative Genomics and Phenotyping of Methylobacterium Species.</title>
        <authorList>
            <person name="Alessa O."/>
            <person name="Ogura Y."/>
            <person name="Fujitani Y."/>
            <person name="Takami H."/>
            <person name="Hayashi T."/>
            <person name="Sahin N."/>
            <person name="Tani A."/>
        </authorList>
    </citation>
    <scope>NUCLEOTIDE SEQUENCE</scope>
    <source>
        <strain evidence="5">DSM 19015</strain>
    </source>
</reference>
<evidence type="ECO:0000256" key="1">
    <source>
        <dbReference type="ARBA" id="ARBA00008061"/>
    </source>
</evidence>